<sequence>MQQQGGFATIAATDFPHPFISLTSHLGVDMSSRKQLANAIRALSMDGVQKANSGHPGAPMGMADIAEVLWRSHLNHNPQNPNWADRDRFVLSNGHGSMLIYSLLHLSGYELSIDDLKNFRQLHSKTPGHPEYGYAPGIETTTGPLGQGITNAVGMAIAEKALAAQFNKPGHDIVDHFTYVFMGDGCLMEGISHEACSLAGTLGLGKLIAFWDDNGISIDGHVEGWFSDDTPKRFEAYGWHVIPAVDGHDADAINAAIEAAKAETSRPTLICTKTIIGFGSPNKAGSHDCHGAPLGNDEIKAAREFLGWEYAPFEIPADIYAAWDAKQAGASKEAAWDEKFAAYAKAYPAEAAEYKRRVAGELPANWEAATSEIIANLQANPANIASRKASQNALEAFGKLLPEFMGGSADLAPSNLTMWSGSKSLTAEDFSGNYIHYGVREFGMTAIINGIALHGGFVPYGATFLMFMEYARNAMRMAALMKVQNIQVYTHDSIGLGEDGPTHQPVEQIASLRMTPNMSTWRPCDQVESAVAWKLAIERKDAPSALIFSRQNLAQQPRSAEQVANIAKGGYILKDCAGQPELILIATGSEVELAVAAYEQLSAEGKAVRVVSMPSTDAFDKQDAAYREAVLPAAVTKRIAIEAGIADFWYKYVGFGGRIIGMTSFGESAPAGELFKLFGFTTENVVQQAKELLA</sequence>
<keyword evidence="10 20" id="KW-0106">Calcium</keyword>
<dbReference type="Gene3D" id="3.40.50.920">
    <property type="match status" value="1"/>
</dbReference>
<proteinExistence type="inferred from homology"/>
<dbReference type="PROSITE" id="PS00802">
    <property type="entry name" value="TRANSKETOLASE_2"/>
    <property type="match status" value="1"/>
</dbReference>
<feature type="binding site" evidence="16">
    <location>
        <position position="290"/>
    </location>
    <ligand>
        <name>substrate</name>
    </ligand>
</feature>
<evidence type="ECO:0000256" key="5">
    <source>
        <dbReference type="ARBA" id="ARBA00007131"/>
    </source>
</evidence>
<feature type="binding site" evidence="17">
    <location>
        <position position="467"/>
    </location>
    <ligand>
        <name>thiamine diphosphate</name>
        <dbReference type="ChEBI" id="CHEBI:58937"/>
    </ligand>
</feature>
<dbReference type="Pfam" id="PF22613">
    <property type="entry name" value="Transketolase_C_1"/>
    <property type="match status" value="1"/>
</dbReference>
<dbReference type="InterPro" id="IPR049557">
    <property type="entry name" value="Transketolase_CS"/>
</dbReference>
<feature type="binding site" evidence="17">
    <location>
        <position position="290"/>
    </location>
    <ligand>
        <name>thiamine diphosphate</name>
        <dbReference type="ChEBI" id="CHEBI:58937"/>
    </ligand>
</feature>
<feature type="active site" description="Proton donor" evidence="15">
    <location>
        <position position="441"/>
    </location>
</feature>
<evidence type="ECO:0000256" key="3">
    <source>
        <dbReference type="ARBA" id="ARBA00001941"/>
    </source>
</evidence>
<comment type="caution">
    <text evidence="23">The sequence shown here is derived from an EMBL/GenBank/DDBJ whole genome shotgun (WGS) entry which is preliminary data.</text>
</comment>
<dbReference type="GO" id="GO:0009052">
    <property type="term" value="P:pentose-phosphate shunt, non-oxidative branch"/>
    <property type="evidence" value="ECO:0007669"/>
    <property type="project" value="UniProtKB-ARBA"/>
</dbReference>
<dbReference type="EC" id="2.2.1.1" evidence="7 14"/>
<dbReference type="InterPro" id="IPR005474">
    <property type="entry name" value="Transketolase_N"/>
</dbReference>
<evidence type="ECO:0000256" key="2">
    <source>
        <dbReference type="ARBA" id="ARBA00001936"/>
    </source>
</evidence>
<comment type="subunit">
    <text evidence="6 20">Homodimer.</text>
</comment>
<name>A0A5Q6PMH3_VIBCL</name>
<dbReference type="CDD" id="cd02012">
    <property type="entry name" value="TPP_TK"/>
    <property type="match status" value="1"/>
</dbReference>
<evidence type="ECO:0000256" key="7">
    <source>
        <dbReference type="ARBA" id="ARBA00013152"/>
    </source>
</evidence>
<comment type="cofactor">
    <cofactor evidence="3">
        <name>Co(2+)</name>
        <dbReference type="ChEBI" id="CHEBI:48828"/>
    </cofactor>
</comment>
<comment type="cofactor">
    <cofactor evidence="1">
        <name>Ca(2+)</name>
        <dbReference type="ChEBI" id="CHEBI:29108"/>
    </cofactor>
</comment>
<feature type="binding site" evidence="17">
    <location>
        <position position="185"/>
    </location>
    <ligand>
        <name>thiamine diphosphate</name>
        <dbReference type="ChEBI" id="CHEBI:58937"/>
    </ligand>
</feature>
<dbReference type="FunFam" id="3.40.50.970:FF:000003">
    <property type="entry name" value="Transketolase"/>
    <property type="match status" value="1"/>
</dbReference>
<dbReference type="GO" id="GO:0004802">
    <property type="term" value="F:transketolase activity"/>
    <property type="evidence" value="ECO:0007669"/>
    <property type="project" value="UniProtKB-UniRule"/>
</dbReference>
<dbReference type="SMART" id="SM00861">
    <property type="entry name" value="Transket_pyr"/>
    <property type="match status" value="1"/>
</dbReference>
<dbReference type="GO" id="GO:0005829">
    <property type="term" value="C:cytosol"/>
    <property type="evidence" value="ECO:0007669"/>
    <property type="project" value="TreeGrafter"/>
</dbReference>
<feature type="binding site" evidence="16">
    <location>
        <position position="491"/>
    </location>
    <ligand>
        <name>substrate</name>
    </ligand>
</feature>
<dbReference type="EMBL" id="VUAA01000003">
    <property type="protein sequence ID" value="KAA1255902.1"/>
    <property type="molecule type" value="Genomic_DNA"/>
</dbReference>
<evidence type="ECO:0000256" key="8">
    <source>
        <dbReference type="ARBA" id="ARBA00022679"/>
    </source>
</evidence>
<keyword evidence="12 17" id="KW-0786">Thiamine pyrophosphate</keyword>
<comment type="catalytic activity">
    <reaction evidence="13 20">
        <text>D-sedoheptulose 7-phosphate + D-glyceraldehyde 3-phosphate = aldehydo-D-ribose 5-phosphate + D-xylulose 5-phosphate</text>
        <dbReference type="Rhea" id="RHEA:10508"/>
        <dbReference type="ChEBI" id="CHEBI:57483"/>
        <dbReference type="ChEBI" id="CHEBI:57737"/>
        <dbReference type="ChEBI" id="CHEBI:58273"/>
        <dbReference type="ChEBI" id="CHEBI:59776"/>
        <dbReference type="EC" id="2.2.1.1"/>
    </reaction>
</comment>
<evidence type="ECO:0000256" key="18">
    <source>
        <dbReference type="PIRSR" id="PIRSR605478-4"/>
    </source>
</evidence>
<dbReference type="FunFam" id="3.40.50.920:FF:000003">
    <property type="entry name" value="Transketolase"/>
    <property type="match status" value="1"/>
</dbReference>
<gene>
    <name evidence="23" type="primary">tkt</name>
    <name evidence="23" type="ORF">F0M16_03635</name>
</gene>
<dbReference type="InterPro" id="IPR033247">
    <property type="entry name" value="Transketolase_fam"/>
</dbReference>
<dbReference type="PANTHER" id="PTHR43522">
    <property type="entry name" value="TRANSKETOLASE"/>
    <property type="match status" value="1"/>
</dbReference>
<evidence type="ECO:0000259" key="22">
    <source>
        <dbReference type="SMART" id="SM00861"/>
    </source>
</evidence>
<keyword evidence="8 20" id="KW-0808">Transferase</keyword>
<evidence type="ECO:0000256" key="9">
    <source>
        <dbReference type="ARBA" id="ARBA00022723"/>
    </source>
</evidence>
<keyword evidence="21" id="KW-0812">Transmembrane</keyword>
<evidence type="ECO:0000256" key="21">
    <source>
        <dbReference type="SAM" id="Phobius"/>
    </source>
</evidence>
<feature type="binding site" evidence="17">
    <location>
        <position position="95"/>
    </location>
    <ligand>
        <name>thiamine diphosphate</name>
        <dbReference type="ChEBI" id="CHEBI:58937"/>
    </ligand>
</feature>
<dbReference type="Proteomes" id="UP000323225">
    <property type="component" value="Unassembled WGS sequence"/>
</dbReference>
<evidence type="ECO:0000256" key="1">
    <source>
        <dbReference type="ARBA" id="ARBA00001913"/>
    </source>
</evidence>
<comment type="similarity">
    <text evidence="5 20">Belongs to the transketolase family.</text>
</comment>
<evidence type="ECO:0000256" key="12">
    <source>
        <dbReference type="ARBA" id="ARBA00023052"/>
    </source>
</evidence>
<dbReference type="AlphaFoldDB" id="A0A5Q6PMH3"/>
<reference evidence="23 24" key="1">
    <citation type="submission" date="2019-09" db="EMBL/GenBank/DDBJ databases">
        <authorList>
            <person name="Kritzky A."/>
            <person name="Schelkanova E.Y."/>
            <person name="Alkhova Z.V."/>
            <person name="Smirnova N.I."/>
        </authorList>
    </citation>
    <scope>NUCLEOTIDE SEQUENCE [LARGE SCALE GENOMIC DNA]</scope>
    <source>
        <strain evidence="23 24">M1526</strain>
    </source>
</reference>
<feature type="binding site" evidence="17">
    <location>
        <position position="214"/>
    </location>
    <ligand>
        <name>thiamine diphosphate</name>
        <dbReference type="ChEBI" id="CHEBI:58937"/>
    </ligand>
</feature>
<feature type="binding site" evidence="16">
    <location>
        <position position="55"/>
    </location>
    <ligand>
        <name>substrate</name>
    </ligand>
</feature>
<evidence type="ECO:0000256" key="19">
    <source>
        <dbReference type="PIRSR" id="PIRSR605478-5"/>
    </source>
</evidence>
<evidence type="ECO:0000256" key="13">
    <source>
        <dbReference type="ARBA" id="ARBA00049473"/>
    </source>
</evidence>
<feature type="binding site" evidence="16">
    <location>
        <position position="550"/>
    </location>
    <ligand>
        <name>substrate</name>
    </ligand>
</feature>
<evidence type="ECO:0000313" key="23">
    <source>
        <dbReference type="EMBL" id="KAA1255902.1"/>
    </source>
</evidence>
<evidence type="ECO:0000256" key="20">
    <source>
        <dbReference type="RuleBase" id="RU004996"/>
    </source>
</evidence>
<feature type="binding site" evidence="16">
    <location>
        <position position="503"/>
    </location>
    <ligand>
        <name>substrate</name>
    </ligand>
</feature>
<evidence type="ECO:0000256" key="4">
    <source>
        <dbReference type="ARBA" id="ARBA00002931"/>
    </source>
</evidence>
<dbReference type="SUPFAM" id="SSF52518">
    <property type="entry name" value="Thiamin diphosphate-binding fold (THDP-binding)"/>
    <property type="match status" value="2"/>
</dbReference>
<dbReference type="InterPro" id="IPR029061">
    <property type="entry name" value="THDP-binding"/>
</dbReference>
<keyword evidence="21" id="KW-1133">Transmembrane helix</keyword>
<dbReference type="PANTHER" id="PTHR43522:SF2">
    <property type="entry name" value="TRANSKETOLASE 1-RELATED"/>
    <property type="match status" value="1"/>
</dbReference>
<dbReference type="NCBIfam" id="TIGR00232">
    <property type="entry name" value="tktlase_bact"/>
    <property type="match status" value="1"/>
</dbReference>
<comment type="cofactor">
    <cofactor evidence="17">
        <name>thiamine diphosphate</name>
        <dbReference type="ChEBI" id="CHEBI:58937"/>
    </cofactor>
    <text evidence="17">Binds 1 thiamine pyrophosphate per subunit. During the reaction, the substrate forms a covalent intermediate with the cofactor.</text>
</comment>
<feature type="site" description="Important for catalytic activity" evidence="19">
    <location>
        <position position="290"/>
    </location>
</feature>
<feature type="binding site" evidence="18">
    <location>
        <position position="214"/>
    </location>
    <ligand>
        <name>Mg(2+)</name>
        <dbReference type="ChEBI" id="CHEBI:18420"/>
    </ligand>
</feature>
<feature type="binding site" evidence="16">
    <location>
        <position position="387"/>
    </location>
    <ligand>
        <name>substrate</name>
    </ligand>
</feature>
<organism evidence="23 24">
    <name type="scientific">Vibrio cholerae</name>
    <dbReference type="NCBI Taxonomy" id="666"/>
    <lineage>
        <taxon>Bacteria</taxon>
        <taxon>Pseudomonadati</taxon>
        <taxon>Pseudomonadota</taxon>
        <taxon>Gammaproteobacteria</taxon>
        <taxon>Vibrionales</taxon>
        <taxon>Vibrionaceae</taxon>
        <taxon>Vibrio</taxon>
    </lineage>
</organism>
<evidence type="ECO:0000313" key="24">
    <source>
        <dbReference type="Proteomes" id="UP000323225"/>
    </source>
</evidence>
<dbReference type="Pfam" id="PF00456">
    <property type="entry name" value="Transketolase_N"/>
    <property type="match status" value="1"/>
</dbReference>
<accession>A0A5Q6PMH3</accession>
<evidence type="ECO:0000256" key="17">
    <source>
        <dbReference type="PIRSR" id="PIRSR605478-3"/>
    </source>
</evidence>
<dbReference type="GO" id="GO:0046872">
    <property type="term" value="F:metal ion binding"/>
    <property type="evidence" value="ECO:0007669"/>
    <property type="project" value="UniProtKB-KW"/>
</dbReference>
<feature type="binding site" evidence="18">
    <location>
        <position position="184"/>
    </location>
    <ligand>
        <name>Mg(2+)</name>
        <dbReference type="ChEBI" id="CHEBI:18420"/>
    </ligand>
</feature>
<dbReference type="InterPro" id="IPR020826">
    <property type="entry name" value="Transketolase_BS"/>
</dbReference>
<keyword evidence="11 18" id="KW-0460">Magnesium</keyword>
<keyword evidence="21" id="KW-0472">Membrane</keyword>
<dbReference type="Gene3D" id="3.40.50.970">
    <property type="match status" value="2"/>
</dbReference>
<dbReference type="PROSITE" id="PS00801">
    <property type="entry name" value="TRANSKETOLASE_1"/>
    <property type="match status" value="1"/>
</dbReference>
<comment type="cofactor">
    <cofactor evidence="18">
        <name>Mg(2+)</name>
        <dbReference type="ChEBI" id="CHEBI:18420"/>
    </cofactor>
    <text evidence="18">Binds 1 Mg(2+) ion per subunit. Can also utilize other divalent metal cations, such as Ca(2+), Mn(2+) and Co(2+).</text>
</comment>
<dbReference type="InterPro" id="IPR005478">
    <property type="entry name" value="Transketolase_bac-like"/>
</dbReference>
<feature type="binding site" evidence="16">
    <location>
        <position position="414"/>
    </location>
    <ligand>
        <name>substrate</name>
    </ligand>
</feature>
<dbReference type="SUPFAM" id="SSF52922">
    <property type="entry name" value="TK C-terminal domain-like"/>
    <property type="match status" value="1"/>
</dbReference>
<dbReference type="Pfam" id="PF02779">
    <property type="entry name" value="Transket_pyr"/>
    <property type="match status" value="1"/>
</dbReference>
<dbReference type="CDD" id="cd07033">
    <property type="entry name" value="TPP_PYR_DXS_TK_like"/>
    <property type="match status" value="1"/>
</dbReference>
<comment type="function">
    <text evidence="4 20">Catalyzes the transfer of a two-carbon ketol group from a ketose donor to an aldose acceptor, via a covalent intermediate with the cofactor thiamine pyrophosphate.</text>
</comment>
<feature type="binding site" evidence="18">
    <location>
        <position position="216"/>
    </location>
    <ligand>
        <name>Mg(2+)</name>
        <dbReference type="ChEBI" id="CHEBI:18420"/>
    </ligand>
</feature>
<keyword evidence="9 18" id="KW-0479">Metal-binding</keyword>
<evidence type="ECO:0000256" key="10">
    <source>
        <dbReference type="ARBA" id="ARBA00022837"/>
    </source>
</evidence>
<comment type="cofactor">
    <cofactor evidence="20">
        <name>Mg(2+)</name>
        <dbReference type="ChEBI" id="CHEBI:18420"/>
    </cofactor>
    <cofactor evidence="20">
        <name>Ca(2+)</name>
        <dbReference type="ChEBI" id="CHEBI:29108"/>
    </cofactor>
    <cofactor evidence="20">
        <name>Mn(2+)</name>
        <dbReference type="ChEBI" id="CHEBI:29035"/>
    </cofactor>
    <cofactor evidence="20">
        <name>Co(2+)</name>
        <dbReference type="ChEBI" id="CHEBI:48828"/>
    </cofactor>
    <text evidence="20">Binds 1 Mg(2+) ion per subunit. Can also utilize other divalent metal cations, such as Ca(2+), Mn(2+) and Co(2+).</text>
</comment>
<dbReference type="InterPro" id="IPR055152">
    <property type="entry name" value="Transketolase-like_C_2"/>
</dbReference>
<dbReference type="InterPro" id="IPR009014">
    <property type="entry name" value="Transketo_C/PFOR_II"/>
</dbReference>
<dbReference type="InterPro" id="IPR005475">
    <property type="entry name" value="Transketolase-like_Pyr-bd"/>
</dbReference>
<evidence type="ECO:0000256" key="16">
    <source>
        <dbReference type="PIRSR" id="PIRSR605478-2"/>
    </source>
</evidence>
<feature type="site" description="Important for catalytic activity" evidence="19">
    <location>
        <position position="55"/>
    </location>
</feature>
<feature type="domain" description="Transketolase-like pyrimidine-binding" evidence="22">
    <location>
        <begin position="384"/>
        <end position="555"/>
    </location>
</feature>
<feature type="binding site" evidence="16">
    <location>
        <position position="499"/>
    </location>
    <ligand>
        <name>substrate</name>
    </ligand>
</feature>
<comment type="cofactor">
    <cofactor evidence="2">
        <name>Mn(2+)</name>
        <dbReference type="ChEBI" id="CHEBI:29035"/>
    </cofactor>
</comment>
<evidence type="ECO:0000256" key="6">
    <source>
        <dbReference type="ARBA" id="ARBA00011738"/>
    </source>
</evidence>
<evidence type="ECO:0000256" key="15">
    <source>
        <dbReference type="PIRSR" id="PIRSR605478-1"/>
    </source>
</evidence>
<feature type="binding site" evidence="17">
    <location>
        <begin position="143"/>
        <end position="145"/>
    </location>
    <ligand>
        <name>thiamine diphosphate</name>
        <dbReference type="ChEBI" id="CHEBI:58937"/>
    </ligand>
</feature>
<feature type="transmembrane region" description="Helical" evidence="21">
    <location>
        <begin position="446"/>
        <end position="467"/>
    </location>
</feature>
<evidence type="ECO:0000256" key="14">
    <source>
        <dbReference type="NCBIfam" id="TIGR00232"/>
    </source>
</evidence>
<protein>
    <recommendedName>
        <fullName evidence="7 14">Transketolase</fullName>
        <ecNumber evidence="7 14">2.2.1.1</ecNumber>
    </recommendedName>
</protein>
<dbReference type="FunFam" id="3.40.50.970:FF:000004">
    <property type="entry name" value="Transketolase"/>
    <property type="match status" value="1"/>
</dbReference>
<evidence type="ECO:0000256" key="11">
    <source>
        <dbReference type="ARBA" id="ARBA00022842"/>
    </source>
</evidence>